<evidence type="ECO:0000256" key="1">
    <source>
        <dbReference type="SAM" id="MobiDB-lite"/>
    </source>
</evidence>
<feature type="compositionally biased region" description="Basic and acidic residues" evidence="1">
    <location>
        <begin position="186"/>
        <end position="196"/>
    </location>
</feature>
<proteinExistence type="predicted"/>
<organism evidence="2 3">
    <name type="scientific">Cuscuta campestris</name>
    <dbReference type="NCBI Taxonomy" id="132261"/>
    <lineage>
        <taxon>Eukaryota</taxon>
        <taxon>Viridiplantae</taxon>
        <taxon>Streptophyta</taxon>
        <taxon>Embryophyta</taxon>
        <taxon>Tracheophyta</taxon>
        <taxon>Spermatophyta</taxon>
        <taxon>Magnoliopsida</taxon>
        <taxon>eudicotyledons</taxon>
        <taxon>Gunneridae</taxon>
        <taxon>Pentapetalae</taxon>
        <taxon>asterids</taxon>
        <taxon>lamiids</taxon>
        <taxon>Solanales</taxon>
        <taxon>Convolvulaceae</taxon>
        <taxon>Cuscuteae</taxon>
        <taxon>Cuscuta</taxon>
        <taxon>Cuscuta subgen. Grammica</taxon>
        <taxon>Cuscuta sect. Cleistogrammica</taxon>
    </lineage>
</organism>
<sequence>MAMAIGLAVYLCHWTIDYRISSDDTELVRTLHIATRNSAKQVAYVEYPGVASRAKGEWLGVCDVKPRGWVETTSDTQKLQSTDNFAYQEDMAGGDKCKGHAEQTKSNTGKWKELSRLRHAILGGGRSGGTSASASASASGSASASASSSASARESASASGSATVRVPTRPHGTNVTSTSSGGFTRSTDESRMRDGESMDSDESIEHEHDDAMDLGPSVAYFDRSGRGSSDPLFHIPVEARPNRGQLEEPKQRDSGLILERVSGKFWVMFRAWKSKARRQYTDWLSSIRNEKNGTEKQNYVAMQEAVREEGLNATPDEIFLSTVGGHDAKNRVHGVGDLARSLPRMHASEARRASTSSMWDPRDDEIRRLREELDEIRASQTRELLSIREEMTRLYGGVFPRGNGDGGGDGGGSGFVGVC</sequence>
<feature type="region of interest" description="Disordered" evidence="1">
    <location>
        <begin position="94"/>
        <end position="113"/>
    </location>
</feature>
<name>A0A484LJ79_9ASTE</name>
<feature type="region of interest" description="Disordered" evidence="1">
    <location>
        <begin position="122"/>
        <end position="212"/>
    </location>
</feature>
<keyword evidence="3" id="KW-1185">Reference proteome</keyword>
<reference evidence="2 3" key="1">
    <citation type="submission" date="2018-04" db="EMBL/GenBank/DDBJ databases">
        <authorList>
            <person name="Vogel A."/>
        </authorList>
    </citation>
    <scope>NUCLEOTIDE SEQUENCE [LARGE SCALE GENOMIC DNA]</scope>
</reference>
<dbReference type="Proteomes" id="UP000595140">
    <property type="component" value="Unassembled WGS sequence"/>
</dbReference>
<feature type="compositionally biased region" description="Low complexity" evidence="1">
    <location>
        <begin position="176"/>
        <end position="185"/>
    </location>
</feature>
<evidence type="ECO:0000313" key="2">
    <source>
        <dbReference type="EMBL" id="VFQ76219.1"/>
    </source>
</evidence>
<feature type="compositionally biased region" description="Low complexity" evidence="1">
    <location>
        <begin position="129"/>
        <end position="162"/>
    </location>
</feature>
<feature type="compositionally biased region" description="Basic and acidic residues" evidence="1">
    <location>
        <begin position="94"/>
        <end position="103"/>
    </location>
</feature>
<gene>
    <name evidence="2" type="ORF">CCAM_LOCUS17995</name>
</gene>
<accession>A0A484LJ79</accession>
<dbReference type="AlphaFoldDB" id="A0A484LJ79"/>
<protein>
    <submittedName>
        <fullName evidence="2">Uncharacterized protein</fullName>
    </submittedName>
</protein>
<dbReference type="EMBL" id="OOIL02001510">
    <property type="protein sequence ID" value="VFQ76219.1"/>
    <property type="molecule type" value="Genomic_DNA"/>
</dbReference>
<evidence type="ECO:0000313" key="3">
    <source>
        <dbReference type="Proteomes" id="UP000595140"/>
    </source>
</evidence>